<evidence type="ECO:0000256" key="4">
    <source>
        <dbReference type="ARBA" id="ARBA00022801"/>
    </source>
</evidence>
<keyword evidence="4 8" id="KW-0378">Hydrolase</keyword>
<dbReference type="AlphaFoldDB" id="A0A9W8ZWB9"/>
<organism evidence="12 13">
    <name type="scientific">Lentinula aciculospora</name>
    <dbReference type="NCBI Taxonomy" id="153920"/>
    <lineage>
        <taxon>Eukaryota</taxon>
        <taxon>Fungi</taxon>
        <taxon>Dikarya</taxon>
        <taxon>Basidiomycota</taxon>
        <taxon>Agaricomycotina</taxon>
        <taxon>Agaricomycetes</taxon>
        <taxon>Agaricomycetidae</taxon>
        <taxon>Agaricales</taxon>
        <taxon>Marasmiineae</taxon>
        <taxon>Omphalotaceae</taxon>
        <taxon>Lentinula</taxon>
    </lineage>
</organism>
<dbReference type="PANTHER" id="PTHR10728:SF33">
    <property type="entry name" value="LYSOPHOSPHOLIPASE 1-RELATED"/>
    <property type="match status" value="1"/>
</dbReference>
<dbReference type="Proteomes" id="UP001150266">
    <property type="component" value="Unassembled WGS sequence"/>
</dbReference>
<dbReference type="Gene3D" id="3.40.1090.10">
    <property type="entry name" value="Cytosolic phospholipase A2 catalytic domain"/>
    <property type="match status" value="1"/>
</dbReference>
<dbReference type="GO" id="GO:0004622">
    <property type="term" value="F:phosphatidylcholine lysophospholipase activity"/>
    <property type="evidence" value="ECO:0007669"/>
    <property type="project" value="UniProtKB-EC"/>
</dbReference>
<dbReference type="GO" id="GO:0046475">
    <property type="term" value="P:glycerophospholipid catabolic process"/>
    <property type="evidence" value="ECO:0007669"/>
    <property type="project" value="TreeGrafter"/>
</dbReference>
<reference evidence="12" key="1">
    <citation type="submission" date="2022-08" db="EMBL/GenBank/DDBJ databases">
        <title>A Global Phylogenomic Analysis of the Shiitake Genus Lentinula.</title>
        <authorList>
            <consortium name="DOE Joint Genome Institute"/>
            <person name="Sierra-Patev S."/>
            <person name="Min B."/>
            <person name="Naranjo-Ortiz M."/>
            <person name="Looney B."/>
            <person name="Konkel Z."/>
            <person name="Slot J.C."/>
            <person name="Sakamoto Y."/>
            <person name="Steenwyk J.L."/>
            <person name="Rokas A."/>
            <person name="Carro J."/>
            <person name="Camarero S."/>
            <person name="Ferreira P."/>
            <person name="Molpeceres G."/>
            <person name="Ruiz-Duenas F.J."/>
            <person name="Serrano A."/>
            <person name="Henrissat B."/>
            <person name="Drula E."/>
            <person name="Hughes K.W."/>
            <person name="Mata J.L."/>
            <person name="Ishikawa N.K."/>
            <person name="Vargas-Isla R."/>
            <person name="Ushijima S."/>
            <person name="Smith C.A."/>
            <person name="Ahrendt S."/>
            <person name="Andreopoulos W."/>
            <person name="He G."/>
            <person name="Labutti K."/>
            <person name="Lipzen A."/>
            <person name="Ng V."/>
            <person name="Riley R."/>
            <person name="Sandor L."/>
            <person name="Barry K."/>
            <person name="Martinez A.T."/>
            <person name="Xiao Y."/>
            <person name="Gibbons J.G."/>
            <person name="Terashima K."/>
            <person name="Grigoriev I.V."/>
            <person name="Hibbett D.S."/>
        </authorList>
    </citation>
    <scope>NUCLEOTIDE SEQUENCE</scope>
    <source>
        <strain evidence="12">JLM2183</strain>
    </source>
</reference>
<feature type="signal peptide" evidence="9">
    <location>
        <begin position="1"/>
        <end position="21"/>
    </location>
</feature>
<dbReference type="GO" id="GO:0004623">
    <property type="term" value="F:phospholipase A2 activity"/>
    <property type="evidence" value="ECO:0007669"/>
    <property type="project" value="TreeGrafter"/>
</dbReference>
<feature type="chain" id="PRO_5041012659" description="Lysophospholipase" evidence="9">
    <location>
        <begin position="22"/>
        <end position="719"/>
    </location>
</feature>
<dbReference type="SUPFAM" id="SSF52151">
    <property type="entry name" value="FabD/lysophospholipase-like"/>
    <property type="match status" value="1"/>
</dbReference>
<evidence type="ECO:0000256" key="9">
    <source>
        <dbReference type="RuleBase" id="RU362103"/>
    </source>
</evidence>
<feature type="transmembrane region" description="Helical" evidence="10">
    <location>
        <begin position="643"/>
        <end position="664"/>
    </location>
</feature>
<dbReference type="GO" id="GO:0005829">
    <property type="term" value="C:cytosol"/>
    <property type="evidence" value="ECO:0007669"/>
    <property type="project" value="TreeGrafter"/>
</dbReference>
<dbReference type="InterPro" id="IPR016035">
    <property type="entry name" value="Acyl_Trfase/lysoPLipase"/>
</dbReference>
<evidence type="ECO:0000256" key="2">
    <source>
        <dbReference type="ARBA" id="ARBA00013274"/>
    </source>
</evidence>
<protein>
    <recommendedName>
        <fullName evidence="2 9">Lysophospholipase</fullName>
        <ecNumber evidence="2 9">3.1.1.5</ecNumber>
    </recommendedName>
</protein>
<dbReference type="PANTHER" id="PTHR10728">
    <property type="entry name" value="CYTOSOLIC PHOSPHOLIPASE A2"/>
    <property type="match status" value="1"/>
</dbReference>
<evidence type="ECO:0000256" key="8">
    <source>
        <dbReference type="PROSITE-ProRule" id="PRU00555"/>
    </source>
</evidence>
<dbReference type="Pfam" id="PF01735">
    <property type="entry name" value="PLA2_B"/>
    <property type="match status" value="1"/>
</dbReference>
<keyword evidence="5 8" id="KW-0442">Lipid degradation</keyword>
<evidence type="ECO:0000256" key="1">
    <source>
        <dbReference type="ARBA" id="ARBA00008780"/>
    </source>
</evidence>
<keyword evidence="3 9" id="KW-0732">Signal</keyword>
<evidence type="ECO:0000259" key="11">
    <source>
        <dbReference type="PROSITE" id="PS51210"/>
    </source>
</evidence>
<dbReference type="InterPro" id="IPR002642">
    <property type="entry name" value="LysoPLipase_cat_dom"/>
</dbReference>
<keyword evidence="10" id="KW-0812">Transmembrane</keyword>
<keyword evidence="10" id="KW-0472">Membrane</keyword>
<evidence type="ECO:0000256" key="5">
    <source>
        <dbReference type="ARBA" id="ARBA00022963"/>
    </source>
</evidence>
<evidence type="ECO:0000256" key="6">
    <source>
        <dbReference type="ARBA" id="ARBA00023098"/>
    </source>
</evidence>
<dbReference type="EC" id="3.1.1.5" evidence="2 9"/>
<evidence type="ECO:0000256" key="10">
    <source>
        <dbReference type="SAM" id="Phobius"/>
    </source>
</evidence>
<sequence length="719" mass="78937">MLMYCVKTLLGLLALSTTAGAFEDSVTDYAPSVNVLCPDLATTEFVREWTASNQTINPNEAEYVQARINSTIAQAWNDWVDDGTQLGYNTTSFQGNFPKIGIAIPGGGLRAAQFGAAVLSGIDARNDSAKNAGTGGLLQVSSYLSGLSGGSWITGSLFFNNFPTLGELVFGNGNNLTGWLLDIAFATPDGDDVFSEYNQYFFGSILWSVMAKANTGIDTSITDPWARMISYHFLNQTNRQNFFTNDTAHGAGELWSSIPTIPAWQQYEMPFPILVTDSRPQGLNTTTALPLDPTVYEITPFEFASYDPDLSAGVNLTFAGTPMTNKKPVNATACVTGFDQAGFMMGTSASLFNQILDFAHNTLQGFSQSDGNGLLYVLSRQLSEVSTRADDVANWPNPFNGVKTATYDDANSTWLSLIDGASNGENIPLGPLFVKTRALDVIVTLDGSADDPNNWPNGTGMLFTEERLSSILEASHQQMPPLPQNAQAFVDTGARERATFFGCDPTQNPPEYPLVIYIPNMPPFNGDEPAANTGTFQLQYTPKQQQVLFDQIHNNTISGFVPNTNNADPNFGKCLQCAAVDRARYKISPVINRSNFCQTCFTQYCFNPQNPPSLSEVPNRKQLFVDPDPQGLANFLSENKNKLIGGVVGLVVFIALLIGGLIWWKKRRDQQFVAQYHQVSALHEEEELNLKRYSQYVRPESYEMSTHYESLHSPLSPRH</sequence>
<name>A0A9W8ZWB9_9AGAR</name>
<dbReference type="EMBL" id="JAOTPV010000037">
    <property type="protein sequence ID" value="KAJ4468187.1"/>
    <property type="molecule type" value="Genomic_DNA"/>
</dbReference>
<keyword evidence="7" id="KW-0325">Glycoprotein</keyword>
<gene>
    <name evidence="12" type="ORF">J3R30DRAFT_1683257</name>
</gene>
<proteinExistence type="inferred from homology"/>
<dbReference type="SMART" id="SM00022">
    <property type="entry name" value="PLAc"/>
    <property type="match status" value="1"/>
</dbReference>
<dbReference type="PROSITE" id="PS51210">
    <property type="entry name" value="PLA2C"/>
    <property type="match status" value="1"/>
</dbReference>
<comment type="similarity">
    <text evidence="1 9">Belongs to the lysophospholipase family.</text>
</comment>
<keyword evidence="13" id="KW-1185">Reference proteome</keyword>
<accession>A0A9W8ZWB9</accession>
<comment type="catalytic activity">
    <reaction evidence="9">
        <text>a 1-acyl-sn-glycero-3-phosphocholine + H2O = sn-glycerol 3-phosphocholine + a fatty acid + H(+)</text>
        <dbReference type="Rhea" id="RHEA:15177"/>
        <dbReference type="ChEBI" id="CHEBI:15377"/>
        <dbReference type="ChEBI" id="CHEBI:15378"/>
        <dbReference type="ChEBI" id="CHEBI:16870"/>
        <dbReference type="ChEBI" id="CHEBI:28868"/>
        <dbReference type="ChEBI" id="CHEBI:58168"/>
        <dbReference type="EC" id="3.1.1.5"/>
    </reaction>
</comment>
<evidence type="ECO:0000256" key="3">
    <source>
        <dbReference type="ARBA" id="ARBA00022729"/>
    </source>
</evidence>
<evidence type="ECO:0000313" key="12">
    <source>
        <dbReference type="EMBL" id="KAJ4468187.1"/>
    </source>
</evidence>
<keyword evidence="10" id="KW-1133">Transmembrane helix</keyword>
<dbReference type="OrthoDB" id="4084751at2759"/>
<feature type="domain" description="PLA2c" evidence="11">
    <location>
        <begin position="42"/>
        <end position="611"/>
    </location>
</feature>
<keyword evidence="6 8" id="KW-0443">Lipid metabolism</keyword>
<comment type="caution">
    <text evidence="12">The sequence shown here is derived from an EMBL/GenBank/DDBJ whole genome shotgun (WGS) entry which is preliminary data.</text>
</comment>
<evidence type="ECO:0000256" key="7">
    <source>
        <dbReference type="ARBA" id="ARBA00023180"/>
    </source>
</evidence>
<evidence type="ECO:0000313" key="13">
    <source>
        <dbReference type="Proteomes" id="UP001150266"/>
    </source>
</evidence>